<dbReference type="InterPro" id="IPR009010">
    <property type="entry name" value="Asp_de-COase-like_dom_sf"/>
</dbReference>
<accession>A0ABS0Y8Y0</accession>
<dbReference type="InterPro" id="IPR017896">
    <property type="entry name" value="4Fe4S_Fe-S-bd"/>
</dbReference>
<dbReference type="PROSITE" id="PS51379">
    <property type="entry name" value="4FE4S_FER_2"/>
    <property type="match status" value="2"/>
</dbReference>
<evidence type="ECO:0000256" key="5">
    <source>
        <dbReference type="ARBA" id="ARBA00022729"/>
    </source>
</evidence>
<dbReference type="SUPFAM" id="SSF54862">
    <property type="entry name" value="4Fe-4S ferredoxins"/>
    <property type="match status" value="1"/>
</dbReference>
<dbReference type="Pfam" id="PF01568">
    <property type="entry name" value="Molydop_binding"/>
    <property type="match status" value="1"/>
</dbReference>
<comment type="caution">
    <text evidence="11">The sequence shown here is derived from an EMBL/GenBank/DDBJ whole genome shotgun (WGS) entry which is preliminary data.</text>
</comment>
<evidence type="ECO:0000259" key="10">
    <source>
        <dbReference type="PROSITE" id="PS51669"/>
    </source>
</evidence>
<name>A0ABS0Y8Y0_9BACT</name>
<dbReference type="EMBL" id="JAEMHL010000001">
    <property type="protein sequence ID" value="MBJ6748756.1"/>
    <property type="molecule type" value="Genomic_DNA"/>
</dbReference>
<dbReference type="Gene3D" id="3.30.2070.10">
    <property type="entry name" value="Formate dehydrogenase/DMSO reductase"/>
    <property type="match status" value="1"/>
</dbReference>
<keyword evidence="6" id="KW-0560">Oxidoreductase</keyword>
<dbReference type="InterPro" id="IPR006657">
    <property type="entry name" value="MoPterin_dinucl-bd_dom"/>
</dbReference>
<dbReference type="SUPFAM" id="SSF50692">
    <property type="entry name" value="ADC-like"/>
    <property type="match status" value="1"/>
</dbReference>
<proteinExistence type="inferred from homology"/>
<keyword evidence="4" id="KW-0479">Metal-binding</keyword>
<reference evidence="11 12" key="1">
    <citation type="submission" date="2020-12" db="EMBL/GenBank/DDBJ databases">
        <title>Geomonas sp. Red421, isolated from paddy soil.</title>
        <authorList>
            <person name="Xu Z."/>
            <person name="Zhang Z."/>
            <person name="Masuda Y."/>
            <person name="Itoh H."/>
            <person name="Senoo K."/>
        </authorList>
    </citation>
    <scope>NUCLEOTIDE SEQUENCE [LARGE SCALE GENOMIC DNA]</scope>
    <source>
        <strain evidence="11 12">Red421</strain>
    </source>
</reference>
<feature type="domain" description="4Fe-4S ferredoxin-type" evidence="9">
    <location>
        <begin position="793"/>
        <end position="825"/>
    </location>
</feature>
<keyword evidence="5" id="KW-0732">Signal</keyword>
<feature type="domain" description="4Fe-4S ferredoxin-type" evidence="9">
    <location>
        <begin position="739"/>
        <end position="770"/>
    </location>
</feature>
<dbReference type="Gene3D" id="2.40.40.20">
    <property type="match status" value="1"/>
</dbReference>
<keyword evidence="12" id="KW-1185">Reference proteome</keyword>
<dbReference type="Pfam" id="PF13247">
    <property type="entry name" value="Fer4_11"/>
    <property type="match status" value="1"/>
</dbReference>
<evidence type="ECO:0000256" key="1">
    <source>
        <dbReference type="ARBA" id="ARBA00010312"/>
    </source>
</evidence>
<dbReference type="SMART" id="SM00926">
    <property type="entry name" value="Molybdop_Fe4S4"/>
    <property type="match status" value="1"/>
</dbReference>
<dbReference type="Gene3D" id="3.30.200.210">
    <property type="match status" value="1"/>
</dbReference>
<keyword evidence="2" id="KW-0004">4Fe-4S</keyword>
<keyword evidence="7" id="KW-0408">Iron</keyword>
<dbReference type="RefSeq" id="WP_199387337.1">
    <property type="nucleotide sequence ID" value="NZ_JAEMHL010000001.1"/>
</dbReference>
<dbReference type="Gene3D" id="3.30.70.20">
    <property type="match status" value="2"/>
</dbReference>
<evidence type="ECO:0000256" key="7">
    <source>
        <dbReference type="ARBA" id="ARBA00023004"/>
    </source>
</evidence>
<evidence type="ECO:0000256" key="6">
    <source>
        <dbReference type="ARBA" id="ARBA00023002"/>
    </source>
</evidence>
<evidence type="ECO:0000313" key="12">
    <source>
        <dbReference type="Proteomes" id="UP000614714"/>
    </source>
</evidence>
<feature type="domain" description="4Fe-4S Mo/W bis-MGD-type" evidence="10">
    <location>
        <begin position="47"/>
        <end position="103"/>
    </location>
</feature>
<gene>
    <name evidence="11" type="ORF">JFN91_00865</name>
</gene>
<keyword evidence="8" id="KW-0411">Iron-sulfur</keyword>
<comment type="similarity">
    <text evidence="1">Belongs to the prokaryotic molybdopterin-containing oxidoreductase family.</text>
</comment>
<dbReference type="Pfam" id="PF04879">
    <property type="entry name" value="Molybdop_Fe4S4"/>
    <property type="match status" value="1"/>
</dbReference>
<dbReference type="Pfam" id="PF12797">
    <property type="entry name" value="Fer4_2"/>
    <property type="match status" value="1"/>
</dbReference>
<dbReference type="CDD" id="cd10551">
    <property type="entry name" value="PsrB"/>
    <property type="match status" value="1"/>
</dbReference>
<evidence type="ECO:0000313" key="11">
    <source>
        <dbReference type="EMBL" id="MBJ6748756.1"/>
    </source>
</evidence>
<dbReference type="Proteomes" id="UP000614714">
    <property type="component" value="Unassembled WGS sequence"/>
</dbReference>
<evidence type="ECO:0000256" key="3">
    <source>
        <dbReference type="ARBA" id="ARBA00022505"/>
    </source>
</evidence>
<evidence type="ECO:0000256" key="4">
    <source>
        <dbReference type="ARBA" id="ARBA00022723"/>
    </source>
</evidence>
<dbReference type="PANTHER" id="PTHR43742">
    <property type="entry name" value="TRIMETHYLAMINE-N-OXIDE REDUCTASE"/>
    <property type="match status" value="1"/>
</dbReference>
<dbReference type="PROSITE" id="PS51669">
    <property type="entry name" value="4FE4S_MOW_BIS_MGD"/>
    <property type="match status" value="1"/>
</dbReference>
<evidence type="ECO:0000256" key="8">
    <source>
        <dbReference type="ARBA" id="ARBA00023014"/>
    </source>
</evidence>
<dbReference type="InterPro" id="IPR006963">
    <property type="entry name" value="Mopterin_OxRdtase_4Fe-4S_dom"/>
</dbReference>
<keyword evidence="3" id="KW-0500">Molybdenum</keyword>
<sequence length="966" mass="106296">MSEMSRRTFLWITGGSSIALATDQPRKLVNRLIPKVIPPEQITPGNWTYFATTCRECPAGCGMHIANRDGRATKAEGNPGHPVNRGTLCARGQSALQGLYDPDRITTPLYRSGRKLRPKSWQEALDSIATRLGSGGRVALLSTLQTGAQAEVLHSFAAAFGSDRLLFYEPFDYEALRAAHQQLFGLPIIPRYDLEGSDFIVSFAADFLETWGSPVRQARQFSDGRAYRDGASPTRMAYLGPRLSMTASNADHFVQVSPRQLPVVAAALLRVIMDRDWNRNDLRSVRPALDALFNSSPLPALDQELLLTVARGFTSARRPVALAGPQYGGGPAATDTALCIALLNYAVGAIGTTVDFSRPHALSSSARETELELFLSSLGPQDVLFVLGANPAYSRTAAAERLERAGMVVYLGSQLDETAELARWVLPTDTPLESWGEYQPEPGVDGLMQPVMGRLYDTRNAGEVLIALARQAGRPLRTARGTTPADLLQWLKEKRGFGGGSDQAERGWQAALRTGGAWQETTPPPGTAPAPRLAGLSFQAQRTSGPVRVEDVELWPWASIMLYDGHLANRGWLQEAPDPVTFIVWGNWIDLHPRKAAALGIEAGDLVQLATVAGSLRAPVRITTEIDEHSAAIGLGQGHSALGKNARGVGSNAFLLLDAVQRAGFFTPCRVSRVAADAPRPIKTALRREQLHRDLLQSVPLSVLRAANPSKEEFDLPLPEGYHADRDLYPKHEHVKHRWAMVIDLQRCIGCGACTVACYAENNVPVIGPELVADGREMAWLRVPPYRIPGSPWRYAWLPLHCQHCDAAPCEPVCPVFAAVHNEEGLNAQIYNRCIGTRYCSNNCPYKVRRFNWINLEWRKPLDLQLNPEVTVRQRGVMEKCTFCVQRIRQAEYRAAREGRKLRDGEVVTACAQTCPAGVFTFGDLLDPGAQVTRITRGDPRRYHLLHELNTKPAVTFLRRVENDLV</sequence>
<organism evidence="11 12">
    <name type="scientific">Geomonas anaerohicana</name>
    <dbReference type="NCBI Taxonomy" id="2798583"/>
    <lineage>
        <taxon>Bacteria</taxon>
        <taxon>Pseudomonadati</taxon>
        <taxon>Thermodesulfobacteriota</taxon>
        <taxon>Desulfuromonadia</taxon>
        <taxon>Geobacterales</taxon>
        <taxon>Geobacteraceae</taxon>
        <taxon>Geomonas</taxon>
    </lineage>
</organism>
<dbReference type="Pfam" id="PF00384">
    <property type="entry name" value="Molybdopterin"/>
    <property type="match status" value="1"/>
</dbReference>
<evidence type="ECO:0000256" key="2">
    <source>
        <dbReference type="ARBA" id="ARBA00022485"/>
    </source>
</evidence>
<dbReference type="Gene3D" id="3.40.50.740">
    <property type="match status" value="1"/>
</dbReference>
<dbReference type="PANTHER" id="PTHR43742:SF9">
    <property type="entry name" value="TETRATHIONATE REDUCTASE SUBUNIT A"/>
    <property type="match status" value="1"/>
</dbReference>
<dbReference type="InterPro" id="IPR006656">
    <property type="entry name" value="Mopterin_OxRdtase"/>
</dbReference>
<protein>
    <submittedName>
        <fullName evidence="11">4Fe-4S dicluster domain-containing protein</fullName>
    </submittedName>
</protein>
<dbReference type="InterPro" id="IPR050612">
    <property type="entry name" value="Prok_Mopterin_Oxidored"/>
</dbReference>
<evidence type="ECO:0000259" key="9">
    <source>
        <dbReference type="PROSITE" id="PS51379"/>
    </source>
</evidence>
<dbReference type="SUPFAM" id="SSF53706">
    <property type="entry name" value="Formate dehydrogenase/DMSO reductase, domains 1-3"/>
    <property type="match status" value="1"/>
</dbReference>
<dbReference type="Gene3D" id="3.40.228.10">
    <property type="entry name" value="Dimethylsulfoxide Reductase, domain 2"/>
    <property type="match status" value="2"/>
</dbReference>